<dbReference type="GO" id="GO:0005886">
    <property type="term" value="C:plasma membrane"/>
    <property type="evidence" value="ECO:0007669"/>
    <property type="project" value="UniProtKB-SubCell"/>
</dbReference>
<evidence type="ECO:0000256" key="9">
    <source>
        <dbReference type="SAM" id="Phobius"/>
    </source>
</evidence>
<keyword evidence="5 9" id="KW-0812">Transmembrane</keyword>
<keyword evidence="8 9" id="KW-0472">Membrane</keyword>
<dbReference type="Proteomes" id="UP000035301">
    <property type="component" value="Unassembled WGS sequence"/>
</dbReference>
<dbReference type="Pfam" id="PF02386">
    <property type="entry name" value="TrkH"/>
    <property type="match status" value="1"/>
</dbReference>
<feature type="transmembrane region" description="Helical" evidence="9">
    <location>
        <begin position="41"/>
        <end position="61"/>
    </location>
</feature>
<feature type="transmembrane region" description="Helical" evidence="9">
    <location>
        <begin position="399"/>
        <end position="417"/>
    </location>
</feature>
<protein>
    <submittedName>
        <fullName evidence="10">Cation transporter</fullName>
    </submittedName>
</protein>
<evidence type="ECO:0000256" key="2">
    <source>
        <dbReference type="ARBA" id="ARBA00009137"/>
    </source>
</evidence>
<keyword evidence="4" id="KW-1003">Cell membrane</keyword>
<comment type="subcellular location">
    <subcellularLocation>
        <location evidence="1">Cell membrane</location>
        <topology evidence="1">Multi-pass membrane protein</topology>
    </subcellularLocation>
</comment>
<keyword evidence="6 9" id="KW-1133">Transmembrane helix</keyword>
<evidence type="ECO:0000256" key="7">
    <source>
        <dbReference type="ARBA" id="ARBA00023065"/>
    </source>
</evidence>
<evidence type="ECO:0000256" key="5">
    <source>
        <dbReference type="ARBA" id="ARBA00022692"/>
    </source>
</evidence>
<evidence type="ECO:0000313" key="10">
    <source>
        <dbReference type="EMBL" id="KLK88230.1"/>
    </source>
</evidence>
<feature type="transmembrane region" description="Helical" evidence="9">
    <location>
        <begin position="325"/>
        <end position="350"/>
    </location>
</feature>
<feature type="transmembrane region" description="Helical" evidence="9">
    <location>
        <begin position="270"/>
        <end position="290"/>
    </location>
</feature>
<dbReference type="RefSeq" id="WP_048181599.1">
    <property type="nucleotide sequence ID" value="NZ_JXOJ01000002.1"/>
</dbReference>
<dbReference type="PANTHER" id="PTHR32024">
    <property type="entry name" value="TRK SYSTEM POTASSIUM UPTAKE PROTEIN TRKG-RELATED"/>
    <property type="match status" value="1"/>
</dbReference>
<dbReference type="STRING" id="1550566.SZ63_04070"/>
<feature type="transmembrane region" description="Helical" evidence="9">
    <location>
        <begin position="239"/>
        <end position="258"/>
    </location>
</feature>
<evidence type="ECO:0000313" key="11">
    <source>
        <dbReference type="Proteomes" id="UP000035301"/>
    </source>
</evidence>
<sequence length="485" mass="53295">MDRIEQFSIIAADIGSIFKYMSIATALPLVVAVIYQEWEMILPMVSVPVVLFILGMFLVQVPREDREAPLSAALMAVALIWLIIALVSALPFCLGLGVSYLDAVFEAMSGWTDTGLTMMRSVEEMPRTLLFWRSLMQWLGGIGIVAFTVAMASRTGLTQFRLYRSEGRSEALMPSVVATGFEMWKIYLVLTAASIGLILLSGIPVWDAVNIALVAIATGGFSVHSEGIPFYNNPLLEVLIVPVMIAGALPFKLYYLLYRQRDTRFFGDQQARLLLMLIALGIVVIAWDLVTLTATDLPTAVRQALFMATAAATSTGFQVASPNEWASVTVLFLAMLMVIGGASGSTAGGIKLSRVVLGFQSLVWWFRRMFVSGKVLVPFKYDGKVIPKNVADLEVSRNMLTIMLYFLIIFVATILVMHLQPTSFDSSNVIFEVVSAMCNNGISTGFVSPDMESPAKALFILIMWIGRLEVIPVIMLVMGLFKRSD</sequence>
<feature type="transmembrane region" description="Helical" evidence="9">
    <location>
        <begin position="73"/>
        <end position="101"/>
    </location>
</feature>
<dbReference type="OrthoDB" id="111943at2157"/>
<accession>A0A0H1QZB1</accession>
<feature type="transmembrane region" description="Helical" evidence="9">
    <location>
        <begin position="459"/>
        <end position="481"/>
    </location>
</feature>
<dbReference type="InterPro" id="IPR003445">
    <property type="entry name" value="Cat_transpt"/>
</dbReference>
<gene>
    <name evidence="10" type="ORF">SZ63_04070</name>
</gene>
<evidence type="ECO:0000256" key="6">
    <source>
        <dbReference type="ARBA" id="ARBA00022989"/>
    </source>
</evidence>
<dbReference type="EMBL" id="JXOJ01000002">
    <property type="protein sequence ID" value="KLK88230.1"/>
    <property type="molecule type" value="Genomic_DNA"/>
</dbReference>
<keyword evidence="7" id="KW-0406">Ion transport</keyword>
<feature type="transmembrane region" description="Helical" evidence="9">
    <location>
        <begin position="186"/>
        <end position="206"/>
    </location>
</feature>
<comment type="caution">
    <text evidence="10">The sequence shown here is derived from an EMBL/GenBank/DDBJ whole genome shotgun (WGS) entry which is preliminary data.</text>
</comment>
<dbReference type="PATRIC" id="fig|1550566.3.peg.872"/>
<dbReference type="GO" id="GO:0030001">
    <property type="term" value="P:metal ion transport"/>
    <property type="evidence" value="ECO:0007669"/>
    <property type="project" value="UniProtKB-ARBA"/>
</dbReference>
<dbReference type="PANTHER" id="PTHR32024:SF2">
    <property type="entry name" value="TRK SYSTEM POTASSIUM UPTAKE PROTEIN TRKG-RELATED"/>
    <property type="match status" value="1"/>
</dbReference>
<dbReference type="AlphaFoldDB" id="A0A0H1QZB1"/>
<keyword evidence="11" id="KW-1185">Reference proteome</keyword>
<name>A0A0H1QZB1_9EURY</name>
<evidence type="ECO:0000256" key="4">
    <source>
        <dbReference type="ARBA" id="ARBA00022475"/>
    </source>
</evidence>
<reference evidence="10 11" key="1">
    <citation type="journal article" date="2015" name="Int. J. Syst. Evol. Microbiol.">
        <title>Methanoculleus sediminis sp. nov., a methanogen from sediments near a submarine mud volcano.</title>
        <authorList>
            <person name="Chen S.C."/>
            <person name="Chen M.F."/>
            <person name="Lai M.C."/>
            <person name="Weng C.Y."/>
            <person name="Wu S.Y."/>
            <person name="Lin S."/>
            <person name="Yang T.F."/>
            <person name="Chen P.C."/>
        </authorList>
    </citation>
    <scope>NUCLEOTIDE SEQUENCE [LARGE SCALE GENOMIC DNA]</scope>
    <source>
        <strain evidence="10 11">S3Fa</strain>
    </source>
</reference>
<keyword evidence="3" id="KW-0813">Transport</keyword>
<comment type="similarity">
    <text evidence="2">Belongs to the TrkH potassium transport family.</text>
</comment>
<evidence type="ECO:0000256" key="1">
    <source>
        <dbReference type="ARBA" id="ARBA00004651"/>
    </source>
</evidence>
<dbReference type="GO" id="GO:0008324">
    <property type="term" value="F:monoatomic cation transmembrane transporter activity"/>
    <property type="evidence" value="ECO:0007669"/>
    <property type="project" value="InterPro"/>
</dbReference>
<evidence type="ECO:0000256" key="8">
    <source>
        <dbReference type="ARBA" id="ARBA00023136"/>
    </source>
</evidence>
<organism evidence="10 11">
    <name type="scientific">Methanoculleus sediminis</name>
    <dbReference type="NCBI Taxonomy" id="1550566"/>
    <lineage>
        <taxon>Archaea</taxon>
        <taxon>Methanobacteriati</taxon>
        <taxon>Methanobacteriota</taxon>
        <taxon>Stenosarchaea group</taxon>
        <taxon>Methanomicrobia</taxon>
        <taxon>Methanomicrobiales</taxon>
        <taxon>Methanomicrobiaceae</taxon>
        <taxon>Methanoculleus</taxon>
    </lineage>
</organism>
<evidence type="ECO:0000256" key="3">
    <source>
        <dbReference type="ARBA" id="ARBA00022448"/>
    </source>
</evidence>
<feature type="transmembrane region" description="Helical" evidence="9">
    <location>
        <begin position="7"/>
        <end position="35"/>
    </location>
</feature>
<feature type="transmembrane region" description="Helical" evidence="9">
    <location>
        <begin position="135"/>
        <end position="153"/>
    </location>
</feature>
<proteinExistence type="inferred from homology"/>